<feature type="region of interest" description="Disordered" evidence="1">
    <location>
        <begin position="1"/>
        <end position="32"/>
    </location>
</feature>
<dbReference type="EMBL" id="MT143041">
    <property type="protein sequence ID" value="QJA92139.1"/>
    <property type="molecule type" value="Genomic_DNA"/>
</dbReference>
<gene>
    <name evidence="2" type="ORF">MM415B04839_0003</name>
</gene>
<sequence>MSPNENKLRRRKLLNLEGKSEGAPKLEDRPLTDDQKNYARLVGVGMEPLRIY</sequence>
<reference evidence="2" key="1">
    <citation type="submission" date="2020-03" db="EMBL/GenBank/DDBJ databases">
        <title>The deep terrestrial virosphere.</title>
        <authorList>
            <person name="Holmfeldt K."/>
            <person name="Nilsson E."/>
            <person name="Simone D."/>
            <person name="Lopez-Fernandez M."/>
            <person name="Wu X."/>
            <person name="de Brujin I."/>
            <person name="Lundin D."/>
            <person name="Andersson A."/>
            <person name="Bertilsson S."/>
            <person name="Dopson M."/>
        </authorList>
    </citation>
    <scope>NUCLEOTIDE SEQUENCE</scope>
    <source>
        <strain evidence="2">MM415B04839</strain>
    </source>
</reference>
<dbReference type="AlphaFoldDB" id="A0A6M3LCT6"/>
<organism evidence="2">
    <name type="scientific">viral metagenome</name>
    <dbReference type="NCBI Taxonomy" id="1070528"/>
    <lineage>
        <taxon>unclassified sequences</taxon>
        <taxon>metagenomes</taxon>
        <taxon>organismal metagenomes</taxon>
    </lineage>
</organism>
<feature type="compositionally biased region" description="Basic and acidic residues" evidence="1">
    <location>
        <begin position="18"/>
        <end position="32"/>
    </location>
</feature>
<evidence type="ECO:0000313" key="2">
    <source>
        <dbReference type="EMBL" id="QJA92139.1"/>
    </source>
</evidence>
<protein>
    <submittedName>
        <fullName evidence="2">Uncharacterized protein</fullName>
    </submittedName>
</protein>
<proteinExistence type="predicted"/>
<name>A0A6M3LCT6_9ZZZZ</name>
<evidence type="ECO:0000256" key="1">
    <source>
        <dbReference type="SAM" id="MobiDB-lite"/>
    </source>
</evidence>
<accession>A0A6M3LCT6</accession>